<reference evidence="2 3" key="1">
    <citation type="submission" date="2014-01" db="EMBL/GenBank/DDBJ databases">
        <title>Comparative genomics of Petrotoga.</title>
        <authorList>
            <person name="Chow K."/>
            <person name="Charchuk R."/>
            <person name="Nesbo C.L."/>
        </authorList>
    </citation>
    <scope>NUCLEOTIDE SEQUENCE [LARGE SCALE GENOMIC DNA]</scope>
    <source>
        <strain evidence="2 3">DSM 16923</strain>
    </source>
</reference>
<sequence>MKKVFATLLVGMLAVFSFAAFEVTGGYTNATLDESLTVVQSDVTMHGISFGANYLFEGLGIEGGALLVGGSFDYYFPSEDKDVYVIDEVTGETVSVPMNFSQTSFSVNGGYRQSLNVFFPDLAVGMYVQGLFNYSFGTVTAGTSVESLNLEEEADSSSWGFGGGAGASFVVQNLDMNVGADLLFEKVTLTDFEGTDYEANQWKPKFKIHAGLQF</sequence>
<evidence type="ECO:0000313" key="3">
    <source>
        <dbReference type="Proteomes" id="UP000236950"/>
    </source>
</evidence>
<gene>
    <name evidence="2" type="ORF">AA81_13645</name>
</gene>
<comment type="caution">
    <text evidence="2">The sequence shown here is derived from an EMBL/GenBank/DDBJ whole genome shotgun (WGS) entry which is preliminary data.</text>
</comment>
<feature type="chain" id="PRO_5015552982" description="Outer membrane protein beta-barrel domain-containing protein" evidence="1">
    <location>
        <begin position="20"/>
        <end position="214"/>
    </location>
</feature>
<feature type="signal peptide" evidence="1">
    <location>
        <begin position="1"/>
        <end position="19"/>
    </location>
</feature>
<protein>
    <recommendedName>
        <fullName evidence="4">Outer membrane protein beta-barrel domain-containing protein</fullName>
    </recommendedName>
</protein>
<organism evidence="2 3">
    <name type="scientific">Petrotoga halophila DSM 16923</name>
    <dbReference type="NCBI Taxonomy" id="1122953"/>
    <lineage>
        <taxon>Bacteria</taxon>
        <taxon>Thermotogati</taxon>
        <taxon>Thermotogota</taxon>
        <taxon>Thermotogae</taxon>
        <taxon>Petrotogales</taxon>
        <taxon>Petrotogaceae</taxon>
        <taxon>Petrotoga</taxon>
    </lineage>
</organism>
<keyword evidence="1" id="KW-0732">Signal</keyword>
<dbReference type="AlphaFoldDB" id="A0A2S5E8P1"/>
<dbReference type="RefSeq" id="WP_103899362.1">
    <property type="nucleotide sequence ID" value="NZ_JALY01000344.1"/>
</dbReference>
<dbReference type="Proteomes" id="UP000236950">
    <property type="component" value="Unassembled WGS sequence"/>
</dbReference>
<keyword evidence="3" id="KW-1185">Reference proteome</keyword>
<evidence type="ECO:0000256" key="1">
    <source>
        <dbReference type="SAM" id="SignalP"/>
    </source>
</evidence>
<evidence type="ECO:0000313" key="2">
    <source>
        <dbReference type="EMBL" id="POZ89540.1"/>
    </source>
</evidence>
<dbReference type="EMBL" id="JALY01000344">
    <property type="protein sequence ID" value="POZ89540.1"/>
    <property type="molecule type" value="Genomic_DNA"/>
</dbReference>
<accession>A0A2S5E8P1</accession>
<name>A0A2S5E8P1_9BACT</name>
<proteinExistence type="predicted"/>
<evidence type="ECO:0008006" key="4">
    <source>
        <dbReference type="Google" id="ProtNLM"/>
    </source>
</evidence>